<organism evidence="8 9">
    <name type="scientific">Candidatus Macondimonas diazotrophica</name>
    <dbReference type="NCBI Taxonomy" id="2305248"/>
    <lineage>
        <taxon>Bacteria</taxon>
        <taxon>Pseudomonadati</taxon>
        <taxon>Pseudomonadota</taxon>
        <taxon>Gammaproteobacteria</taxon>
        <taxon>Chromatiales</taxon>
        <taxon>Ectothiorhodospiraceae</taxon>
        <taxon>Candidatus Macondimonas</taxon>
    </lineage>
</organism>
<dbReference type="InterPro" id="IPR002376">
    <property type="entry name" value="Formyl_transf_N"/>
</dbReference>
<dbReference type="OrthoDB" id="9806170at2"/>
<dbReference type="HAMAP" id="MF_01930">
    <property type="entry name" value="PurN"/>
    <property type="match status" value="1"/>
</dbReference>
<dbReference type="Gene3D" id="3.40.50.170">
    <property type="entry name" value="Formyl transferase, N-terminal domain"/>
    <property type="match status" value="1"/>
</dbReference>
<comment type="caution">
    <text evidence="6">Lacks conserved residue(s) required for the propagation of feature annotation.</text>
</comment>
<dbReference type="PANTHER" id="PTHR43369">
    <property type="entry name" value="PHOSPHORIBOSYLGLYCINAMIDE FORMYLTRANSFERASE"/>
    <property type="match status" value="1"/>
</dbReference>
<evidence type="ECO:0000256" key="4">
    <source>
        <dbReference type="ARBA" id="ARBA00038440"/>
    </source>
</evidence>
<dbReference type="UniPathway" id="UPA00074">
    <property type="reaction ID" value="UER00126"/>
</dbReference>
<comment type="pathway">
    <text evidence="1 6">Purine metabolism; IMP biosynthesis via de novo pathway; N(2)-formyl-N(1)-(5-phospho-D-ribosyl)glycinamide from N(1)-(5-phospho-D-ribosyl)glycinamide (10-formyl THF route): step 1/1.</text>
</comment>
<dbReference type="NCBIfam" id="TIGR00639">
    <property type="entry name" value="PurN"/>
    <property type="match status" value="1"/>
</dbReference>
<evidence type="ECO:0000256" key="1">
    <source>
        <dbReference type="ARBA" id="ARBA00005054"/>
    </source>
</evidence>
<gene>
    <name evidence="6" type="primary">purN</name>
    <name evidence="8" type="ORF">E4680_03505</name>
</gene>
<dbReference type="PROSITE" id="PS00373">
    <property type="entry name" value="GART"/>
    <property type="match status" value="1"/>
</dbReference>
<evidence type="ECO:0000256" key="2">
    <source>
        <dbReference type="ARBA" id="ARBA00022679"/>
    </source>
</evidence>
<dbReference type="Pfam" id="PF00551">
    <property type="entry name" value="Formyl_trans_N"/>
    <property type="match status" value="1"/>
</dbReference>
<proteinExistence type="inferred from homology"/>
<dbReference type="EMBL" id="SRIO01000003">
    <property type="protein sequence ID" value="TFZ83576.1"/>
    <property type="molecule type" value="Genomic_DNA"/>
</dbReference>
<feature type="binding site" evidence="6">
    <location>
        <position position="108"/>
    </location>
    <ligand>
        <name>(6R)-10-formyltetrahydrofolate</name>
        <dbReference type="ChEBI" id="CHEBI:195366"/>
    </ligand>
</feature>
<dbReference type="RefSeq" id="WP_135280993.1">
    <property type="nucleotide sequence ID" value="NZ_SRIO01000003.1"/>
</dbReference>
<feature type="site" description="Raises pKa of active site His" evidence="6">
    <location>
        <position position="146"/>
    </location>
</feature>
<comment type="catalytic activity">
    <reaction evidence="5 6">
        <text>N(1)-(5-phospho-beta-D-ribosyl)glycinamide + (6R)-10-formyltetrahydrofolate = N(2)-formyl-N(1)-(5-phospho-beta-D-ribosyl)glycinamide + (6S)-5,6,7,8-tetrahydrofolate + H(+)</text>
        <dbReference type="Rhea" id="RHEA:15053"/>
        <dbReference type="ChEBI" id="CHEBI:15378"/>
        <dbReference type="ChEBI" id="CHEBI:57453"/>
        <dbReference type="ChEBI" id="CHEBI:143788"/>
        <dbReference type="ChEBI" id="CHEBI:147286"/>
        <dbReference type="ChEBI" id="CHEBI:195366"/>
        <dbReference type="EC" id="2.1.2.2"/>
    </reaction>
</comment>
<evidence type="ECO:0000256" key="3">
    <source>
        <dbReference type="ARBA" id="ARBA00022755"/>
    </source>
</evidence>
<comment type="similarity">
    <text evidence="4 6">Belongs to the GART family.</text>
</comment>
<protein>
    <recommendedName>
        <fullName evidence="6">Phosphoribosylglycinamide formyltransferase</fullName>
        <ecNumber evidence="6">2.1.2.2</ecNumber>
    </recommendedName>
    <alternativeName>
        <fullName evidence="6">5'-phosphoribosylglycinamide transformylase</fullName>
    </alternativeName>
    <alternativeName>
        <fullName evidence="6">GAR transformylase</fullName>
        <shortName evidence="6">GART</shortName>
    </alternativeName>
</protein>
<feature type="domain" description="Formyl transferase N-terminal" evidence="7">
    <location>
        <begin position="6"/>
        <end position="183"/>
    </location>
</feature>
<dbReference type="InterPro" id="IPR001555">
    <property type="entry name" value="GART_AS"/>
</dbReference>
<evidence type="ECO:0000313" key="8">
    <source>
        <dbReference type="EMBL" id="TFZ83576.1"/>
    </source>
</evidence>
<evidence type="ECO:0000256" key="6">
    <source>
        <dbReference type="HAMAP-Rule" id="MF_01930"/>
    </source>
</evidence>
<dbReference type="InterPro" id="IPR036477">
    <property type="entry name" value="Formyl_transf_N_sf"/>
</dbReference>
<dbReference type="InterPro" id="IPR004607">
    <property type="entry name" value="GART"/>
</dbReference>
<dbReference type="GO" id="GO:0004644">
    <property type="term" value="F:phosphoribosylglycinamide formyltransferase activity"/>
    <property type="evidence" value="ECO:0007669"/>
    <property type="project" value="UniProtKB-UniRule"/>
</dbReference>
<feature type="binding site" evidence="6">
    <location>
        <position position="66"/>
    </location>
    <ligand>
        <name>(6R)-10-formyltetrahydrofolate</name>
        <dbReference type="ChEBI" id="CHEBI:195366"/>
    </ligand>
</feature>
<dbReference type="CDD" id="cd08645">
    <property type="entry name" value="FMT_core_GART"/>
    <property type="match status" value="1"/>
</dbReference>
<feature type="active site" description="Proton donor" evidence="6">
    <location>
        <position position="110"/>
    </location>
</feature>
<comment type="function">
    <text evidence="6">Catalyzes the transfer of a formyl group from 10-formyltetrahydrofolate to 5-phospho-ribosyl-glycinamide (GAR), producing 5-phospho-ribosyl-N-formylglycinamide (FGAR) and tetrahydrofolate.</text>
</comment>
<evidence type="ECO:0000256" key="5">
    <source>
        <dbReference type="ARBA" id="ARBA00047664"/>
    </source>
</evidence>
<dbReference type="SUPFAM" id="SSF53328">
    <property type="entry name" value="Formyltransferase"/>
    <property type="match status" value="1"/>
</dbReference>
<keyword evidence="9" id="KW-1185">Reference proteome</keyword>
<dbReference type="PANTHER" id="PTHR43369:SF2">
    <property type="entry name" value="PHOSPHORIBOSYLGLYCINAMIDE FORMYLTRANSFERASE"/>
    <property type="match status" value="1"/>
</dbReference>
<dbReference type="GO" id="GO:0006189">
    <property type="term" value="P:'de novo' IMP biosynthetic process"/>
    <property type="evidence" value="ECO:0007669"/>
    <property type="project" value="UniProtKB-UniRule"/>
</dbReference>
<dbReference type="EC" id="2.1.2.2" evidence="6"/>
<accession>A0A4Z0FCW0</accession>
<feature type="binding site" evidence="6">
    <location>
        <begin position="15"/>
        <end position="17"/>
    </location>
    <ligand>
        <name>N(1)-(5-phospho-beta-D-ribosyl)glycinamide</name>
        <dbReference type="ChEBI" id="CHEBI:143788"/>
    </ligand>
</feature>
<sequence>MSPPLRVVILISGTGTNLQAILDAQRTEGYTVAGVISNRPQAAGLARAAQAGVPSCVVDHTRYPDRPAFEAALEAEIVRFAPDLIALAGFMRVLTADFVARFEGRMLNVHPSLLPAYRGLHTHARVLAAGEHWHGSSIHFVTAELDGGPVVLQGRLPIRPGESEDTLRERVQGLEHRLYPTALGWIAGRRLRWQDGPWFDGAPLHEPIQWSEAVDCVS</sequence>
<keyword evidence="3 6" id="KW-0658">Purine biosynthesis</keyword>
<evidence type="ECO:0000313" key="9">
    <source>
        <dbReference type="Proteomes" id="UP000297890"/>
    </source>
</evidence>
<evidence type="ECO:0000259" key="7">
    <source>
        <dbReference type="Pfam" id="PF00551"/>
    </source>
</evidence>
<comment type="caution">
    <text evidence="8">The sequence shown here is derived from an EMBL/GenBank/DDBJ whole genome shotgun (WGS) entry which is preliminary data.</text>
</comment>
<reference evidence="8 9" key="1">
    <citation type="journal article" date="2019" name="ISME J.">
        <title>Candidatus Macondimonas diazotrophica, a novel gammaproteobacterial genus dominating crude-oil-contaminated coastal sediments.</title>
        <authorList>
            <person name="Karthikeyan S."/>
            <person name="Konstantinidis K."/>
        </authorList>
    </citation>
    <scope>NUCLEOTIDE SEQUENCE [LARGE SCALE GENOMIC DNA]</scope>
    <source>
        <strain evidence="8 9">KTK01</strain>
    </source>
</reference>
<dbReference type="GO" id="GO:0005829">
    <property type="term" value="C:cytosol"/>
    <property type="evidence" value="ECO:0007669"/>
    <property type="project" value="TreeGrafter"/>
</dbReference>
<keyword evidence="2 6" id="KW-0808">Transferase</keyword>
<dbReference type="Proteomes" id="UP000297890">
    <property type="component" value="Unassembled WGS sequence"/>
</dbReference>
<dbReference type="AlphaFoldDB" id="A0A4Z0FCW0"/>
<name>A0A4Z0FCW0_9GAMM</name>